<evidence type="ECO:0000256" key="1">
    <source>
        <dbReference type="SAM" id="Coils"/>
    </source>
</evidence>
<gene>
    <name evidence="2" type="ORF">CYMTET_7668</name>
</gene>
<dbReference type="AlphaFoldDB" id="A0AAE0GV86"/>
<organism evidence="2 3">
    <name type="scientific">Cymbomonas tetramitiformis</name>
    <dbReference type="NCBI Taxonomy" id="36881"/>
    <lineage>
        <taxon>Eukaryota</taxon>
        <taxon>Viridiplantae</taxon>
        <taxon>Chlorophyta</taxon>
        <taxon>Pyramimonadophyceae</taxon>
        <taxon>Pyramimonadales</taxon>
        <taxon>Pyramimonadaceae</taxon>
        <taxon>Cymbomonas</taxon>
    </lineage>
</organism>
<evidence type="ECO:0000313" key="2">
    <source>
        <dbReference type="EMBL" id="KAK3284696.1"/>
    </source>
</evidence>
<comment type="caution">
    <text evidence="2">The sequence shown here is derived from an EMBL/GenBank/DDBJ whole genome shotgun (WGS) entry which is preliminary data.</text>
</comment>
<keyword evidence="1" id="KW-0175">Coiled coil</keyword>
<feature type="coiled-coil region" evidence="1">
    <location>
        <begin position="98"/>
        <end position="160"/>
    </location>
</feature>
<evidence type="ECO:0000313" key="3">
    <source>
        <dbReference type="Proteomes" id="UP001190700"/>
    </source>
</evidence>
<name>A0AAE0GV86_9CHLO</name>
<sequence>MDDVTKFVNHAKSLQEQISPLEQQKKELEDKVLQLKQEAAGLTQQLQSKDTHILELDAKLEECIEPAANQTVHGRMTNKKSQALRHNILKVLGVHGTFEELRHDVEEAKFRLQVAEENDTQVWGTPQEEEEEDSVLSSAAQKAVQDLGRAQGKFEDLQEKIGIALGNAMQDVELEAALQRHLPLKKSIEVGAFERLRELQSLNQACKTRDTHMISQAQYTALSNDMKAALDSGWGRYDHYTGKQVTHPMIAPHTLNRSIQAFTCNIETLKPEHHVNEGWHFGTKELIGVMIRCEELFDREHDTAQIIVSVDGAKVSDQRPGNFLRLRLRNWLVGADRRLGKFQSQTQVYPLSAYYAGDEKYETFNANYEWLRDDMTKFNAGLEKRRDIRTLKETRNALAERIAQSTCGNAPPTVDLSQVMRQNNAALLNFFNQDLRINGGYSVIKIKDKEGKRYPAKIPMNGPECHRFEEGWAEAVGKIAMLPRTQVNALLDIGKRQASGIQGVRVFRHPDIPASVSGYSASRPGI</sequence>
<accession>A0AAE0GV86</accession>
<feature type="coiled-coil region" evidence="1">
    <location>
        <begin position="11"/>
        <end position="45"/>
    </location>
</feature>
<protein>
    <submittedName>
        <fullName evidence="2">Uncharacterized protein</fullName>
    </submittedName>
</protein>
<proteinExistence type="predicted"/>
<dbReference type="Proteomes" id="UP001190700">
    <property type="component" value="Unassembled WGS sequence"/>
</dbReference>
<dbReference type="EMBL" id="LGRX02002197">
    <property type="protein sequence ID" value="KAK3284696.1"/>
    <property type="molecule type" value="Genomic_DNA"/>
</dbReference>
<keyword evidence="3" id="KW-1185">Reference proteome</keyword>
<reference evidence="2 3" key="1">
    <citation type="journal article" date="2015" name="Genome Biol. Evol.">
        <title>Comparative Genomics of a Bacterivorous Green Alga Reveals Evolutionary Causalities and Consequences of Phago-Mixotrophic Mode of Nutrition.</title>
        <authorList>
            <person name="Burns J.A."/>
            <person name="Paasch A."/>
            <person name="Narechania A."/>
            <person name="Kim E."/>
        </authorList>
    </citation>
    <scope>NUCLEOTIDE SEQUENCE [LARGE SCALE GENOMIC DNA]</scope>
    <source>
        <strain evidence="2 3">PLY_AMNH</strain>
    </source>
</reference>